<accession>A0ABP9NNZ4</accession>
<comment type="caution">
    <text evidence="1">The sequence shown here is derived from an EMBL/GenBank/DDBJ whole genome shotgun (WGS) entry which is preliminary data.</text>
</comment>
<sequence>MRPLLCEALSHTATGPPVPGSRSATAARLTMRSSTADNTGITTAPTVAGAITSAEPSSTTAAAAPPAPDSAAAMAADLVRARARGENDDATASASIPITATSQVGTARSTRSGAPSAPAAGACCGVGASTVGRSCVAATPGGVGRGAGFGRTGSGTTFIPARADQSILNTNIDRRPPGLVVAWNTT</sequence>
<evidence type="ECO:0000313" key="1">
    <source>
        <dbReference type="EMBL" id="GAA5129399.1"/>
    </source>
</evidence>
<proteinExistence type="predicted"/>
<organism evidence="1 2">
    <name type="scientific">Pseudonocardia adelaidensis</name>
    <dbReference type="NCBI Taxonomy" id="648754"/>
    <lineage>
        <taxon>Bacteria</taxon>
        <taxon>Bacillati</taxon>
        <taxon>Actinomycetota</taxon>
        <taxon>Actinomycetes</taxon>
        <taxon>Pseudonocardiales</taxon>
        <taxon>Pseudonocardiaceae</taxon>
        <taxon>Pseudonocardia</taxon>
    </lineage>
</organism>
<keyword evidence="2" id="KW-1185">Reference proteome</keyword>
<protein>
    <submittedName>
        <fullName evidence="1">Uncharacterized protein</fullName>
    </submittedName>
</protein>
<dbReference type="Proteomes" id="UP001500804">
    <property type="component" value="Unassembled WGS sequence"/>
</dbReference>
<name>A0ABP9NNZ4_9PSEU</name>
<gene>
    <name evidence="1" type="ORF">GCM10023320_49810</name>
</gene>
<dbReference type="EMBL" id="BAABJO010000020">
    <property type="protein sequence ID" value="GAA5129399.1"/>
    <property type="molecule type" value="Genomic_DNA"/>
</dbReference>
<reference evidence="2" key="1">
    <citation type="journal article" date="2019" name="Int. J. Syst. Evol. Microbiol.">
        <title>The Global Catalogue of Microorganisms (GCM) 10K type strain sequencing project: providing services to taxonomists for standard genome sequencing and annotation.</title>
        <authorList>
            <consortium name="The Broad Institute Genomics Platform"/>
            <consortium name="The Broad Institute Genome Sequencing Center for Infectious Disease"/>
            <person name="Wu L."/>
            <person name="Ma J."/>
        </authorList>
    </citation>
    <scope>NUCLEOTIDE SEQUENCE [LARGE SCALE GENOMIC DNA]</scope>
    <source>
        <strain evidence="2">JCM 18302</strain>
    </source>
</reference>
<evidence type="ECO:0000313" key="2">
    <source>
        <dbReference type="Proteomes" id="UP001500804"/>
    </source>
</evidence>